<gene>
    <name evidence="2" type="primary">Acey_s0042.g687</name>
    <name evidence="2" type="ORF">Y032_0042g687</name>
</gene>
<name>A0A016UGP7_9BILA</name>
<feature type="signal peptide" evidence="1">
    <location>
        <begin position="1"/>
        <end position="15"/>
    </location>
</feature>
<dbReference type="AlphaFoldDB" id="A0A016UGP7"/>
<dbReference type="EMBL" id="JARK01001378">
    <property type="protein sequence ID" value="EYC14056.1"/>
    <property type="molecule type" value="Genomic_DNA"/>
</dbReference>
<keyword evidence="1" id="KW-0732">Signal</keyword>
<dbReference type="Proteomes" id="UP000024635">
    <property type="component" value="Unassembled WGS sequence"/>
</dbReference>
<reference evidence="3" key="1">
    <citation type="journal article" date="2015" name="Nat. Genet.">
        <title>The genome and transcriptome of the zoonotic hookworm Ancylostoma ceylanicum identify infection-specific gene families.</title>
        <authorList>
            <person name="Schwarz E.M."/>
            <person name="Hu Y."/>
            <person name="Antoshechkin I."/>
            <person name="Miller M.M."/>
            <person name="Sternberg P.W."/>
            <person name="Aroian R.V."/>
        </authorList>
    </citation>
    <scope>NUCLEOTIDE SEQUENCE</scope>
    <source>
        <strain evidence="3">HY135</strain>
    </source>
</reference>
<accession>A0A016UGP7</accession>
<comment type="caution">
    <text evidence="2">The sequence shown here is derived from an EMBL/GenBank/DDBJ whole genome shotgun (WGS) entry which is preliminary data.</text>
</comment>
<organism evidence="2 3">
    <name type="scientific">Ancylostoma ceylanicum</name>
    <dbReference type="NCBI Taxonomy" id="53326"/>
    <lineage>
        <taxon>Eukaryota</taxon>
        <taxon>Metazoa</taxon>
        <taxon>Ecdysozoa</taxon>
        <taxon>Nematoda</taxon>
        <taxon>Chromadorea</taxon>
        <taxon>Rhabditida</taxon>
        <taxon>Rhabditina</taxon>
        <taxon>Rhabditomorpha</taxon>
        <taxon>Strongyloidea</taxon>
        <taxon>Ancylostomatidae</taxon>
        <taxon>Ancylostomatinae</taxon>
        <taxon>Ancylostoma</taxon>
    </lineage>
</organism>
<proteinExistence type="predicted"/>
<feature type="chain" id="PRO_5012204114" description="Secreted protein" evidence="1">
    <location>
        <begin position="16"/>
        <end position="90"/>
    </location>
</feature>
<evidence type="ECO:0008006" key="4">
    <source>
        <dbReference type="Google" id="ProtNLM"/>
    </source>
</evidence>
<protein>
    <recommendedName>
        <fullName evidence="4">Secreted protein</fullName>
    </recommendedName>
</protein>
<evidence type="ECO:0000256" key="1">
    <source>
        <dbReference type="SAM" id="SignalP"/>
    </source>
</evidence>
<keyword evidence="3" id="KW-1185">Reference proteome</keyword>
<sequence length="90" mass="10531">MFLFICSFFFEVLNTSTYVRFQKLTPECCRKKRIDVRKACRRVASGFPEKGDCKQKHAFVSCYNLSRTIVEIRSSSHFLRTLIATMVQLP</sequence>
<evidence type="ECO:0000313" key="3">
    <source>
        <dbReference type="Proteomes" id="UP000024635"/>
    </source>
</evidence>
<evidence type="ECO:0000313" key="2">
    <source>
        <dbReference type="EMBL" id="EYC14056.1"/>
    </source>
</evidence>